<evidence type="ECO:0000313" key="2">
    <source>
        <dbReference type="EMBL" id="GAI77215.1"/>
    </source>
</evidence>
<reference evidence="2" key="1">
    <citation type="journal article" date="2014" name="Front. Microbiol.">
        <title>High frequency of phylogenetically diverse reductive dehalogenase-homologous genes in deep subseafloor sedimentary metagenomes.</title>
        <authorList>
            <person name="Kawai M."/>
            <person name="Futagami T."/>
            <person name="Toyoda A."/>
            <person name="Takaki Y."/>
            <person name="Nishi S."/>
            <person name="Hori S."/>
            <person name="Arai W."/>
            <person name="Tsubouchi T."/>
            <person name="Morono Y."/>
            <person name="Uchiyama I."/>
            <person name="Ito T."/>
            <person name="Fujiyama A."/>
            <person name="Inagaki F."/>
            <person name="Takami H."/>
        </authorList>
    </citation>
    <scope>NUCLEOTIDE SEQUENCE</scope>
    <source>
        <strain evidence="2">Expedition CK06-06</strain>
    </source>
</reference>
<feature type="domain" description="HTH cro/C1-type" evidence="1">
    <location>
        <begin position="8"/>
        <end position="57"/>
    </location>
</feature>
<evidence type="ECO:0000259" key="1">
    <source>
        <dbReference type="PROSITE" id="PS50943"/>
    </source>
</evidence>
<proteinExistence type="predicted"/>
<accession>X1SPD0</accession>
<name>X1SPD0_9ZZZZ</name>
<dbReference type="SMART" id="SM00530">
    <property type="entry name" value="HTH_XRE"/>
    <property type="match status" value="1"/>
</dbReference>
<dbReference type="GO" id="GO:0003677">
    <property type="term" value="F:DNA binding"/>
    <property type="evidence" value="ECO:0007669"/>
    <property type="project" value="InterPro"/>
</dbReference>
<sequence length="59" mass="6958">MQSFGRRVRKERRDREWSQRFLGKLIGVSGSSIFLYEKGETYPRKDKVQRLEAVLGIKA</sequence>
<comment type="caution">
    <text evidence="2">The sequence shown here is derived from an EMBL/GenBank/DDBJ whole genome shotgun (WGS) entry which is preliminary data.</text>
</comment>
<gene>
    <name evidence="2" type="ORF">S12H4_11603</name>
</gene>
<dbReference type="AlphaFoldDB" id="X1SPD0"/>
<dbReference type="Pfam" id="PF01381">
    <property type="entry name" value="HTH_3"/>
    <property type="match status" value="1"/>
</dbReference>
<dbReference type="SUPFAM" id="SSF47413">
    <property type="entry name" value="lambda repressor-like DNA-binding domains"/>
    <property type="match status" value="1"/>
</dbReference>
<organism evidence="2">
    <name type="scientific">marine sediment metagenome</name>
    <dbReference type="NCBI Taxonomy" id="412755"/>
    <lineage>
        <taxon>unclassified sequences</taxon>
        <taxon>metagenomes</taxon>
        <taxon>ecological metagenomes</taxon>
    </lineage>
</organism>
<dbReference type="InterPro" id="IPR001387">
    <property type="entry name" value="Cro/C1-type_HTH"/>
</dbReference>
<feature type="non-terminal residue" evidence="2">
    <location>
        <position position="59"/>
    </location>
</feature>
<dbReference type="Gene3D" id="1.10.260.40">
    <property type="entry name" value="lambda repressor-like DNA-binding domains"/>
    <property type="match status" value="1"/>
</dbReference>
<dbReference type="CDD" id="cd00093">
    <property type="entry name" value="HTH_XRE"/>
    <property type="match status" value="1"/>
</dbReference>
<dbReference type="InterPro" id="IPR010982">
    <property type="entry name" value="Lambda_DNA-bd_dom_sf"/>
</dbReference>
<dbReference type="EMBL" id="BARW01005257">
    <property type="protein sequence ID" value="GAI77215.1"/>
    <property type="molecule type" value="Genomic_DNA"/>
</dbReference>
<dbReference type="PROSITE" id="PS50943">
    <property type="entry name" value="HTH_CROC1"/>
    <property type="match status" value="1"/>
</dbReference>
<protein>
    <recommendedName>
        <fullName evidence="1">HTH cro/C1-type domain-containing protein</fullName>
    </recommendedName>
</protein>